<evidence type="ECO:0008006" key="3">
    <source>
        <dbReference type="Google" id="ProtNLM"/>
    </source>
</evidence>
<dbReference type="RefSeq" id="WP_344827655.1">
    <property type="nucleotide sequence ID" value="NZ_BAABEZ010000024.1"/>
</dbReference>
<reference evidence="2" key="1">
    <citation type="journal article" date="2019" name="Int. J. Syst. Evol. Microbiol.">
        <title>The Global Catalogue of Microorganisms (GCM) 10K type strain sequencing project: providing services to taxonomists for standard genome sequencing and annotation.</title>
        <authorList>
            <consortium name="The Broad Institute Genomics Platform"/>
            <consortium name="The Broad Institute Genome Sequencing Center for Infectious Disease"/>
            <person name="Wu L."/>
            <person name="Ma J."/>
        </authorList>
    </citation>
    <scope>NUCLEOTIDE SEQUENCE [LARGE SCALE GENOMIC DNA]</scope>
    <source>
        <strain evidence="2">JCM 31921</strain>
    </source>
</reference>
<proteinExistence type="predicted"/>
<sequence>MNNESTLNAIAAKVLVVLGYFDYFKYPLTRAQIFQFLSIQLDSEQELQPALLQLCADKHIECFNGYYALRSVETYVQERIEGEARFEALQERIGKTVDRVRKFPFVKFAGLSGSLSKGYAPANADVDLFIITSANRLWICRTLLHLMKKMTFLKDSQHYYCMNYFIDETALLIEEQNFFTAIELSTLKPLIDADDYYTQLLNHNREWLSREIPNFRISPPGGTPKPVPFWGAGLVNSLSSNWLNAQLMRLTDRKWRNKWEKRKFPAEDYPLAFKTRISVSKNHLHNYQKKLLRHLDQLRKDSAQQ</sequence>
<comment type="caution">
    <text evidence="1">The sequence shown here is derived from an EMBL/GenBank/DDBJ whole genome shotgun (WGS) entry which is preliminary data.</text>
</comment>
<accession>A0ABP8MXF3</accession>
<evidence type="ECO:0000313" key="1">
    <source>
        <dbReference type="EMBL" id="GAA4457721.1"/>
    </source>
</evidence>
<dbReference type="EMBL" id="BAABEZ010000024">
    <property type="protein sequence ID" value="GAA4457721.1"/>
    <property type="molecule type" value="Genomic_DNA"/>
</dbReference>
<evidence type="ECO:0000313" key="2">
    <source>
        <dbReference type="Proteomes" id="UP001501410"/>
    </source>
</evidence>
<dbReference type="Proteomes" id="UP001501410">
    <property type="component" value="Unassembled WGS sequence"/>
</dbReference>
<protein>
    <recommendedName>
        <fullName evidence="3">Nucleotidyltransferase domain-containing protein</fullName>
    </recommendedName>
</protein>
<gene>
    <name evidence="1" type="ORF">GCM10023092_24850</name>
</gene>
<keyword evidence="2" id="KW-1185">Reference proteome</keyword>
<name>A0ABP8MXF3_9BACT</name>
<organism evidence="1 2">
    <name type="scientific">Rurimicrobium arvi</name>
    <dbReference type="NCBI Taxonomy" id="2049916"/>
    <lineage>
        <taxon>Bacteria</taxon>
        <taxon>Pseudomonadati</taxon>
        <taxon>Bacteroidota</taxon>
        <taxon>Chitinophagia</taxon>
        <taxon>Chitinophagales</taxon>
        <taxon>Chitinophagaceae</taxon>
        <taxon>Rurimicrobium</taxon>
    </lineage>
</organism>